<dbReference type="PANTHER" id="PTHR20974:SF0">
    <property type="entry name" value="UPF0585 PROTEIN CG18661"/>
    <property type="match status" value="1"/>
</dbReference>
<dbReference type="Proteomes" id="UP000663929">
    <property type="component" value="Chromosome"/>
</dbReference>
<accession>A0A8A4TT01</accession>
<dbReference type="SUPFAM" id="SSF53335">
    <property type="entry name" value="S-adenosyl-L-methionine-dependent methyltransferases"/>
    <property type="match status" value="1"/>
</dbReference>
<proteinExistence type="predicted"/>
<dbReference type="RefSeq" id="WP_237382290.1">
    <property type="nucleotide sequence ID" value="NZ_CP071793.1"/>
</dbReference>
<gene>
    <name evidence="1" type="ORF">J3U87_06870</name>
</gene>
<dbReference type="InterPro" id="IPR029063">
    <property type="entry name" value="SAM-dependent_MTases_sf"/>
</dbReference>
<keyword evidence="2" id="KW-1185">Reference proteome</keyword>
<dbReference type="Gene3D" id="3.40.50.150">
    <property type="entry name" value="Vaccinia Virus protein VP39"/>
    <property type="match status" value="1"/>
</dbReference>
<dbReference type="EMBL" id="CP071793">
    <property type="protein sequence ID" value="QTD52181.1"/>
    <property type="molecule type" value="Genomic_DNA"/>
</dbReference>
<dbReference type="AlphaFoldDB" id="A0A8A4TT01"/>
<dbReference type="InterPro" id="IPR010342">
    <property type="entry name" value="DUF938"/>
</dbReference>
<dbReference type="Pfam" id="PF06080">
    <property type="entry name" value="DUF938"/>
    <property type="match status" value="1"/>
</dbReference>
<organism evidence="1 2">
    <name type="scientific">Sulfidibacter corallicola</name>
    <dbReference type="NCBI Taxonomy" id="2818388"/>
    <lineage>
        <taxon>Bacteria</taxon>
        <taxon>Pseudomonadati</taxon>
        <taxon>Acidobacteriota</taxon>
        <taxon>Holophagae</taxon>
        <taxon>Acanthopleuribacterales</taxon>
        <taxon>Acanthopleuribacteraceae</taxon>
        <taxon>Sulfidibacter</taxon>
    </lineage>
</organism>
<protein>
    <submittedName>
        <fullName evidence="1">DUF938 domain-containing protein</fullName>
    </submittedName>
</protein>
<reference evidence="1" key="1">
    <citation type="submission" date="2021-03" db="EMBL/GenBank/DDBJ databases">
        <title>Acanthopleuribacteraceae sp. M133.</title>
        <authorList>
            <person name="Wang G."/>
        </authorList>
    </citation>
    <scope>NUCLEOTIDE SEQUENCE</scope>
    <source>
        <strain evidence="1">M133</strain>
    </source>
</reference>
<evidence type="ECO:0000313" key="2">
    <source>
        <dbReference type="Proteomes" id="UP000663929"/>
    </source>
</evidence>
<dbReference type="KEGG" id="scor:J3U87_06870"/>
<dbReference type="PANTHER" id="PTHR20974">
    <property type="entry name" value="UPF0585 PROTEIN CG18661"/>
    <property type="match status" value="1"/>
</dbReference>
<sequence>MKPYSAACERNKDPILTVLRRFFADVSLVLEIGSGTGQHAVHMGTHLPHLTWQTSDLAVHHDGIRRWLEDAGLPNVGSPLPLDVDQTEWPELEPDAVFTANTFHIVSWPQVQRLLAGAARALKAAAVEKRGKLAVYGPFNYDGNYTGPGNRNFDQMLRQRDPLSGIRDFEAVVAQARSEGFALVGDVAMPADNHLLTFVLD</sequence>
<evidence type="ECO:0000313" key="1">
    <source>
        <dbReference type="EMBL" id="QTD52181.1"/>
    </source>
</evidence>
<name>A0A8A4TT01_SULCO</name>